<dbReference type="AlphaFoldDB" id="A0A940MGR7"/>
<dbReference type="SUPFAM" id="SSF158682">
    <property type="entry name" value="TerB-like"/>
    <property type="match status" value="1"/>
</dbReference>
<feature type="domain" description="Co-chaperone DjlA N-terminal" evidence="1">
    <location>
        <begin position="23"/>
        <end position="140"/>
    </location>
</feature>
<keyword evidence="3" id="KW-1185">Reference proteome</keyword>
<evidence type="ECO:0000313" key="2">
    <source>
        <dbReference type="EMBL" id="MBP0481226.1"/>
    </source>
</evidence>
<dbReference type="InterPro" id="IPR007791">
    <property type="entry name" value="DjlA_N"/>
</dbReference>
<sequence>MFADFLRRLTAPEPDPMADSDARLALTALLVRVARADGEYAPSEQARIDRIIATRYGLSPTTTADLRAQAEDLEAQAPDTVRFTRAIKDAVPFEDRIAVIEALWTVVLADADRDEHEDSLLRLVASLLGISDMDSALARQRVETTA</sequence>
<gene>
    <name evidence="2" type="ORF">J5474_01800</name>
</gene>
<dbReference type="EMBL" id="JAGISH010000001">
    <property type="protein sequence ID" value="MBP0481226.1"/>
    <property type="molecule type" value="Genomic_DNA"/>
</dbReference>
<comment type="caution">
    <text evidence="2">The sequence shown here is derived from an EMBL/GenBank/DDBJ whole genome shotgun (WGS) entry which is preliminary data.</text>
</comment>
<proteinExistence type="predicted"/>
<protein>
    <submittedName>
        <fullName evidence="2">TerB family tellurite resistance protein</fullName>
    </submittedName>
</protein>
<evidence type="ECO:0000259" key="1">
    <source>
        <dbReference type="Pfam" id="PF05099"/>
    </source>
</evidence>
<dbReference type="Pfam" id="PF05099">
    <property type="entry name" value="TerB"/>
    <property type="match status" value="1"/>
</dbReference>
<name>A0A940MGR7_9RHOB</name>
<reference evidence="2" key="1">
    <citation type="submission" date="2021-03" db="EMBL/GenBank/DDBJ databases">
        <title>Sagittula salina sp. nov. strain M10.9X isolated from the marine waste.</title>
        <authorList>
            <person name="Satari L."/>
            <person name="Molina-Menor E."/>
            <person name="Vidal-Verdu A."/>
            <person name="Pascual J."/>
            <person name="Pereto J."/>
            <person name="Porcar M."/>
        </authorList>
    </citation>
    <scope>NUCLEOTIDE SEQUENCE</scope>
    <source>
        <strain evidence="2">M10.9X</strain>
    </source>
</reference>
<organism evidence="2 3">
    <name type="scientific">Sagittula salina</name>
    <dbReference type="NCBI Taxonomy" id="2820268"/>
    <lineage>
        <taxon>Bacteria</taxon>
        <taxon>Pseudomonadati</taxon>
        <taxon>Pseudomonadota</taxon>
        <taxon>Alphaproteobacteria</taxon>
        <taxon>Rhodobacterales</taxon>
        <taxon>Roseobacteraceae</taxon>
        <taxon>Sagittula</taxon>
    </lineage>
</organism>
<dbReference type="CDD" id="cd07313">
    <property type="entry name" value="terB_like_2"/>
    <property type="match status" value="1"/>
</dbReference>
<accession>A0A940MGR7</accession>
<evidence type="ECO:0000313" key="3">
    <source>
        <dbReference type="Proteomes" id="UP000675940"/>
    </source>
</evidence>
<dbReference type="Gene3D" id="1.10.3680.10">
    <property type="entry name" value="TerB-like"/>
    <property type="match status" value="1"/>
</dbReference>
<dbReference type="InterPro" id="IPR029024">
    <property type="entry name" value="TerB-like"/>
</dbReference>
<dbReference type="RefSeq" id="WP_209358738.1">
    <property type="nucleotide sequence ID" value="NZ_JAGISH010000001.1"/>
</dbReference>
<dbReference type="Proteomes" id="UP000675940">
    <property type="component" value="Unassembled WGS sequence"/>
</dbReference>